<protein>
    <submittedName>
        <fullName evidence="2">Uncharacterized protein</fullName>
    </submittedName>
</protein>
<sequence length="124" mass="14632">MHQSLPLKRKESPLDAQSSQTLRIMLKNATRELRTNFNEFYECISKTLLFDLFARECLNKNNDVNKESYEQVIKELAEINKDDATTKKKNEEEEKEDDDEKKSQLKSKLKKKNQLKVNLNLLLL</sequence>
<feature type="region of interest" description="Disordered" evidence="1">
    <location>
        <begin position="80"/>
        <end position="108"/>
    </location>
</feature>
<reference evidence="2 3" key="1">
    <citation type="submission" date="2024-04" db="EMBL/GenBank/DDBJ databases">
        <title>Tritrichomonas musculus Genome.</title>
        <authorList>
            <person name="Alves-Ferreira E."/>
            <person name="Grigg M."/>
            <person name="Lorenzi H."/>
            <person name="Galac M."/>
        </authorList>
    </citation>
    <scope>NUCLEOTIDE SEQUENCE [LARGE SCALE GENOMIC DNA]</scope>
    <source>
        <strain evidence="2 3">EAF2021</strain>
    </source>
</reference>
<accession>A0ABR2K602</accession>
<dbReference type="Proteomes" id="UP001470230">
    <property type="component" value="Unassembled WGS sequence"/>
</dbReference>
<evidence type="ECO:0000313" key="2">
    <source>
        <dbReference type="EMBL" id="KAK8886560.1"/>
    </source>
</evidence>
<feature type="compositionally biased region" description="Basic and acidic residues" evidence="1">
    <location>
        <begin position="80"/>
        <end position="92"/>
    </location>
</feature>
<evidence type="ECO:0000256" key="1">
    <source>
        <dbReference type="SAM" id="MobiDB-lite"/>
    </source>
</evidence>
<keyword evidence="3" id="KW-1185">Reference proteome</keyword>
<dbReference type="EMBL" id="JAPFFF010000007">
    <property type="protein sequence ID" value="KAK8886560.1"/>
    <property type="molecule type" value="Genomic_DNA"/>
</dbReference>
<organism evidence="2 3">
    <name type="scientific">Tritrichomonas musculus</name>
    <dbReference type="NCBI Taxonomy" id="1915356"/>
    <lineage>
        <taxon>Eukaryota</taxon>
        <taxon>Metamonada</taxon>
        <taxon>Parabasalia</taxon>
        <taxon>Tritrichomonadida</taxon>
        <taxon>Tritrichomonadidae</taxon>
        <taxon>Tritrichomonas</taxon>
    </lineage>
</organism>
<name>A0ABR2K602_9EUKA</name>
<gene>
    <name evidence="2" type="ORF">M9Y10_042024</name>
</gene>
<evidence type="ECO:0000313" key="3">
    <source>
        <dbReference type="Proteomes" id="UP001470230"/>
    </source>
</evidence>
<proteinExistence type="predicted"/>
<comment type="caution">
    <text evidence="2">The sequence shown here is derived from an EMBL/GenBank/DDBJ whole genome shotgun (WGS) entry which is preliminary data.</text>
</comment>